<dbReference type="InterPro" id="IPR047041">
    <property type="entry name" value="BipA_GTP-bd_dom"/>
</dbReference>
<dbReference type="FunFam" id="3.40.50.300:FF:000055">
    <property type="entry name" value="GTP-binding protein TypA"/>
    <property type="match status" value="1"/>
</dbReference>
<dbReference type="NCBIfam" id="TIGR00231">
    <property type="entry name" value="small_GTP"/>
    <property type="match status" value="1"/>
</dbReference>
<dbReference type="GO" id="GO:0005829">
    <property type="term" value="C:cytosol"/>
    <property type="evidence" value="ECO:0007669"/>
    <property type="project" value="TreeGrafter"/>
</dbReference>
<comment type="similarity">
    <text evidence="4">Belongs to the TRAFAC class translation factor GTPase superfamily. Classic translation factor GTPase family. BipA subfamily.</text>
</comment>
<dbReference type="SMART" id="SM00838">
    <property type="entry name" value="EFG_C"/>
    <property type="match status" value="1"/>
</dbReference>
<evidence type="ECO:0000256" key="4">
    <source>
        <dbReference type="HAMAP-Rule" id="MF_00849"/>
    </source>
</evidence>
<dbReference type="GO" id="GO:0005525">
    <property type="term" value="F:GTP binding"/>
    <property type="evidence" value="ECO:0007669"/>
    <property type="project" value="UniProtKB-UniRule"/>
</dbReference>
<dbReference type="PROSITE" id="PS51722">
    <property type="entry name" value="G_TR_2"/>
    <property type="match status" value="1"/>
</dbReference>
<dbReference type="InterPro" id="IPR031157">
    <property type="entry name" value="G_TR_CS"/>
</dbReference>
<feature type="binding site" evidence="4">
    <location>
        <begin position="129"/>
        <end position="132"/>
    </location>
    <ligand>
        <name>GTP</name>
        <dbReference type="ChEBI" id="CHEBI:37565"/>
    </ligand>
</feature>
<dbReference type="Gene3D" id="3.30.70.870">
    <property type="entry name" value="Elongation Factor G (Translational Gtpase), domain 3"/>
    <property type="match status" value="1"/>
</dbReference>
<dbReference type="FunFam" id="2.40.50.250:FF:000001">
    <property type="entry name" value="GTP-binding protein TypA"/>
    <property type="match status" value="1"/>
</dbReference>
<dbReference type="InterPro" id="IPR035647">
    <property type="entry name" value="EFG_III/V"/>
</dbReference>
<dbReference type="InterPro" id="IPR000640">
    <property type="entry name" value="EFG_V-like"/>
</dbReference>
<dbReference type="PANTHER" id="PTHR42908:SF8">
    <property type="entry name" value="TR-TYPE G DOMAIN-CONTAINING PROTEIN"/>
    <property type="match status" value="1"/>
</dbReference>
<dbReference type="Proteomes" id="UP000192790">
    <property type="component" value="Unassembled WGS sequence"/>
</dbReference>
<dbReference type="EC" id="3.6.5.-" evidence="4"/>
<dbReference type="SUPFAM" id="SSF52540">
    <property type="entry name" value="P-loop containing nucleoside triphosphate hydrolases"/>
    <property type="match status" value="1"/>
</dbReference>
<dbReference type="Pfam" id="PF00009">
    <property type="entry name" value="GTP_EFTU"/>
    <property type="match status" value="1"/>
</dbReference>
<sequence length="607" mass="67216">MQNTQLRNVAIIAHVDHGKTTLVDEMFKQSGVYRDNQVVVERVMDSNDLERERGITILAKNTSIRYSGVKINIVDTPGHADFGGEVERILKMVNGVILLVDAAEGPMPQTRFVLQKALELKHRVIILINKIDRPDRRVKEVMDEVLELLMDLDATEEQLDSPILYCSARQGICSFSPDEAGTDLRPLLDTIVDYIPAPSGDPTAPLQMLISAIDYNDYVGRIGIGRIEQGTIRQNQDILVCDYHGEKPNRKAKAVSLFQFEGLNRVPVTEADAGNIIALSGIADIAIGDTVCDVSSPAPLPFVKISEPTVEMTFSVNDSPFAGREGKFVTSRNLRDRLFRETLKDVSLRVNETETTEAFKVSGRGEMHLSILIETMRREGYEFQVSPPRVLNRMVDGVLNEPVELLVADIPEDSVGPVIEKMGSRKGELVQMTPVGNRMRLEFLVPSRGLFGYRNEFLTDTRGEGIMSAVFSGYAPYKGDISRRATGSLVAFETGEAVTYGLYNAQERGALFIGPGTPVYAGMVVGVSPKSEDISVNVCKKKQLTNMRASGSDDALRLVPFRNLSLEQCLEFLADDELLEVTPKNLRIRKRILDHAQRMKALKGSGN</sequence>
<dbReference type="EMBL" id="FWXW01000009">
    <property type="protein sequence ID" value="SMC82545.1"/>
    <property type="molecule type" value="Genomic_DNA"/>
</dbReference>
<feature type="domain" description="Tr-type G" evidence="5">
    <location>
        <begin position="4"/>
        <end position="199"/>
    </location>
</feature>
<dbReference type="InterPro" id="IPR042116">
    <property type="entry name" value="TypA/BipA_C"/>
</dbReference>
<dbReference type="Gene3D" id="2.40.50.250">
    <property type="entry name" value="bipa protein"/>
    <property type="match status" value="1"/>
</dbReference>
<keyword evidence="4" id="KW-0378">Hydrolase</keyword>
<name>A0A1W2CB97_9FIRM</name>
<dbReference type="AlphaFoldDB" id="A0A1W2CB97"/>
<dbReference type="CDD" id="cd03710">
    <property type="entry name" value="BipA_TypA_C"/>
    <property type="match status" value="1"/>
</dbReference>
<keyword evidence="4" id="KW-0820">tRNA-binding</keyword>
<proteinExistence type="inferred from homology"/>
<dbReference type="CDD" id="cd01891">
    <property type="entry name" value="TypA_BipA"/>
    <property type="match status" value="1"/>
</dbReference>
<dbReference type="GO" id="GO:0000027">
    <property type="term" value="P:ribosomal large subunit assembly"/>
    <property type="evidence" value="ECO:0007669"/>
    <property type="project" value="UniProtKB-UniRule"/>
</dbReference>
<comment type="catalytic activity">
    <reaction evidence="3 4">
        <text>GTP + H2O = GDP + phosphate + H(+)</text>
        <dbReference type="Rhea" id="RHEA:19669"/>
        <dbReference type="ChEBI" id="CHEBI:15377"/>
        <dbReference type="ChEBI" id="CHEBI:15378"/>
        <dbReference type="ChEBI" id="CHEBI:37565"/>
        <dbReference type="ChEBI" id="CHEBI:43474"/>
        <dbReference type="ChEBI" id="CHEBI:58189"/>
    </reaction>
</comment>
<evidence type="ECO:0000256" key="2">
    <source>
        <dbReference type="ARBA" id="ARBA00023134"/>
    </source>
</evidence>
<dbReference type="InterPro" id="IPR027417">
    <property type="entry name" value="P-loop_NTPase"/>
</dbReference>
<feature type="binding site" evidence="4">
    <location>
        <begin position="16"/>
        <end position="21"/>
    </location>
    <ligand>
        <name>GTP</name>
        <dbReference type="ChEBI" id="CHEBI:37565"/>
    </ligand>
</feature>
<dbReference type="Gene3D" id="3.40.50.300">
    <property type="entry name" value="P-loop containing nucleotide triphosphate hydrolases"/>
    <property type="match status" value="1"/>
</dbReference>
<dbReference type="PRINTS" id="PR00315">
    <property type="entry name" value="ELONGATNFCT"/>
</dbReference>
<dbReference type="InterPro" id="IPR048876">
    <property type="entry name" value="BipA_C"/>
</dbReference>
<dbReference type="GO" id="GO:0009409">
    <property type="term" value="P:response to cold"/>
    <property type="evidence" value="ECO:0007669"/>
    <property type="project" value="UniProtKB-ARBA"/>
</dbReference>
<dbReference type="InterPro" id="IPR004161">
    <property type="entry name" value="EFTu-like_2"/>
</dbReference>
<dbReference type="GO" id="GO:1990904">
    <property type="term" value="C:ribonucleoprotein complex"/>
    <property type="evidence" value="ECO:0007669"/>
    <property type="project" value="TreeGrafter"/>
</dbReference>
<keyword evidence="4" id="KW-0963">Cytoplasm</keyword>
<reference evidence="6 7" key="1">
    <citation type="submission" date="2017-04" db="EMBL/GenBank/DDBJ databases">
        <authorList>
            <person name="Afonso C.L."/>
            <person name="Miller P.J."/>
            <person name="Scott M.A."/>
            <person name="Spackman E."/>
            <person name="Goraichik I."/>
            <person name="Dimitrov K.M."/>
            <person name="Suarez D.L."/>
            <person name="Swayne D.E."/>
        </authorList>
    </citation>
    <scope>NUCLEOTIDE SEQUENCE [LARGE SCALE GENOMIC DNA]</scope>
    <source>
        <strain evidence="6 7">DSM 12816</strain>
    </source>
</reference>
<organism evidence="6 7">
    <name type="scientific">Papillibacter cinnamivorans DSM 12816</name>
    <dbReference type="NCBI Taxonomy" id="1122930"/>
    <lineage>
        <taxon>Bacteria</taxon>
        <taxon>Bacillati</taxon>
        <taxon>Bacillota</taxon>
        <taxon>Clostridia</taxon>
        <taxon>Eubacteriales</taxon>
        <taxon>Oscillospiraceae</taxon>
        <taxon>Papillibacter</taxon>
    </lineage>
</organism>
<dbReference type="SUPFAM" id="SSF54980">
    <property type="entry name" value="EF-G C-terminal domain-like"/>
    <property type="match status" value="2"/>
</dbReference>
<dbReference type="FunFam" id="2.40.30.10:FF:000016">
    <property type="entry name" value="GTP-binding protein TypA"/>
    <property type="match status" value="1"/>
</dbReference>
<dbReference type="CDD" id="cd16263">
    <property type="entry name" value="BipA_III"/>
    <property type="match status" value="1"/>
</dbReference>
<dbReference type="HAMAP" id="MF_00849">
    <property type="entry name" value="BipA"/>
    <property type="match status" value="1"/>
</dbReference>
<protein>
    <recommendedName>
        <fullName evidence="4">Large ribosomal subunit assembly factor BipA</fullName>
        <ecNumber evidence="4">3.6.5.-</ecNumber>
    </recommendedName>
    <alternativeName>
        <fullName evidence="4">GTP-binding protein BipA</fullName>
    </alternativeName>
</protein>
<keyword evidence="4" id="KW-0699">rRNA-binding</keyword>
<evidence type="ECO:0000256" key="1">
    <source>
        <dbReference type="ARBA" id="ARBA00022741"/>
    </source>
</evidence>
<dbReference type="STRING" id="1122930.SAMN02745168_2705"/>
<dbReference type="Pfam" id="PF03144">
    <property type="entry name" value="GTP_EFTU_D2"/>
    <property type="match status" value="1"/>
</dbReference>
<comment type="subcellular location">
    <subcellularLocation>
        <location evidence="4">Cytoplasm</location>
    </subcellularLocation>
    <text evidence="4">Binds to ribosomes.</text>
</comment>
<keyword evidence="2 4" id="KW-0342">GTP-binding</keyword>
<gene>
    <name evidence="4" type="primary">bipA</name>
    <name evidence="6" type="ORF">SAMN02745168_2705</name>
</gene>
<dbReference type="RefSeq" id="WP_084235372.1">
    <property type="nucleotide sequence ID" value="NZ_FWXW01000009.1"/>
</dbReference>
<keyword evidence="4" id="KW-0690">Ribosome biogenesis</keyword>
<evidence type="ECO:0000256" key="3">
    <source>
        <dbReference type="ARBA" id="ARBA00048548"/>
    </source>
</evidence>
<keyword evidence="1 4" id="KW-0547">Nucleotide-binding</keyword>
<comment type="subunit">
    <text evidence="4">Monomer.</text>
</comment>
<evidence type="ECO:0000259" key="5">
    <source>
        <dbReference type="PROSITE" id="PS51722"/>
    </source>
</evidence>
<dbReference type="InterPro" id="IPR047042">
    <property type="entry name" value="BipA_II"/>
</dbReference>
<dbReference type="InterPro" id="IPR035651">
    <property type="entry name" value="BipA_V"/>
</dbReference>
<dbReference type="GO" id="GO:0000049">
    <property type="term" value="F:tRNA binding"/>
    <property type="evidence" value="ECO:0007669"/>
    <property type="project" value="UniProtKB-KW"/>
</dbReference>
<dbReference type="SUPFAM" id="SSF50447">
    <property type="entry name" value="Translation proteins"/>
    <property type="match status" value="1"/>
</dbReference>
<dbReference type="Pfam" id="PF21018">
    <property type="entry name" value="BipA_C"/>
    <property type="match status" value="1"/>
</dbReference>
<dbReference type="InterPro" id="IPR000795">
    <property type="entry name" value="T_Tr_GTP-bd_dom"/>
</dbReference>
<dbReference type="GO" id="GO:0019843">
    <property type="term" value="F:rRNA binding"/>
    <property type="evidence" value="ECO:0007669"/>
    <property type="project" value="UniProtKB-KW"/>
</dbReference>
<dbReference type="GO" id="GO:0010467">
    <property type="term" value="P:gene expression"/>
    <property type="evidence" value="ECO:0007669"/>
    <property type="project" value="UniProtKB-ARBA"/>
</dbReference>
<dbReference type="InterPro" id="IPR006298">
    <property type="entry name" value="BipA"/>
</dbReference>
<evidence type="ECO:0000313" key="6">
    <source>
        <dbReference type="EMBL" id="SMC82545.1"/>
    </source>
</evidence>
<dbReference type="InterPro" id="IPR005225">
    <property type="entry name" value="Small_GTP-bd"/>
</dbReference>
<dbReference type="NCBIfam" id="TIGR01394">
    <property type="entry name" value="TypA_BipA"/>
    <property type="match status" value="1"/>
</dbReference>
<dbReference type="Pfam" id="PF00679">
    <property type="entry name" value="EFG_C"/>
    <property type="match status" value="1"/>
</dbReference>
<evidence type="ECO:0000313" key="7">
    <source>
        <dbReference type="Proteomes" id="UP000192790"/>
    </source>
</evidence>
<dbReference type="PROSITE" id="PS00301">
    <property type="entry name" value="G_TR_1"/>
    <property type="match status" value="1"/>
</dbReference>
<comment type="function">
    <text evidence="4">A 50S ribosomal subunit assembly protein with GTPase activity, required for 50S subunit assembly at low temperatures, may also play a role in translation. Binds GTP and analogs. Binds the 70S ribosome between the 30S and 50S subunits, in a similar position as ribosome-bound EF-G; it contacts a number of ribosomal proteins, both rRNAs and the A-site tRNA.</text>
</comment>
<dbReference type="OrthoDB" id="9801591at2"/>
<dbReference type="FunFam" id="3.30.70.870:FF:000003">
    <property type="entry name" value="GTP-binding protein TypA"/>
    <property type="match status" value="1"/>
</dbReference>
<dbReference type="InterPro" id="IPR047043">
    <property type="entry name" value="BipA_III"/>
</dbReference>
<dbReference type="GO" id="GO:0003924">
    <property type="term" value="F:GTPase activity"/>
    <property type="evidence" value="ECO:0007669"/>
    <property type="project" value="UniProtKB-UniRule"/>
</dbReference>
<dbReference type="CDD" id="cd03691">
    <property type="entry name" value="BipA_TypA_II"/>
    <property type="match status" value="1"/>
</dbReference>
<keyword evidence="4" id="KW-0694">RNA-binding</keyword>
<dbReference type="PANTHER" id="PTHR42908">
    <property type="entry name" value="TRANSLATION ELONGATION FACTOR-RELATED"/>
    <property type="match status" value="1"/>
</dbReference>
<accession>A0A1W2CB97</accession>
<dbReference type="InterPro" id="IPR009000">
    <property type="entry name" value="Transl_B-barrel_sf"/>
</dbReference>
<dbReference type="Gene3D" id="3.30.70.240">
    <property type="match status" value="1"/>
</dbReference>
<dbReference type="GO" id="GO:0043022">
    <property type="term" value="F:ribosome binding"/>
    <property type="evidence" value="ECO:0007669"/>
    <property type="project" value="UniProtKB-UniRule"/>
</dbReference>
<keyword evidence="7" id="KW-1185">Reference proteome</keyword>
<dbReference type="Gene3D" id="2.40.30.10">
    <property type="entry name" value="Translation factors"/>
    <property type="match status" value="1"/>
</dbReference>
<dbReference type="FunFam" id="3.30.70.240:FF:000002">
    <property type="entry name" value="GTP-binding protein TypA"/>
    <property type="match status" value="1"/>
</dbReference>